<feature type="transmembrane region" description="Helical" evidence="8">
    <location>
        <begin position="151"/>
        <end position="172"/>
    </location>
</feature>
<evidence type="ECO:0000256" key="6">
    <source>
        <dbReference type="ARBA" id="ARBA00022989"/>
    </source>
</evidence>
<dbReference type="GO" id="GO:0022857">
    <property type="term" value="F:transmembrane transporter activity"/>
    <property type="evidence" value="ECO:0007669"/>
    <property type="project" value="InterPro"/>
</dbReference>
<accession>A0A0F5I6J5</accession>
<name>A0A0F5I6J5_BACTR</name>
<feature type="transmembrane region" description="Helical" evidence="8">
    <location>
        <begin position="94"/>
        <end position="112"/>
    </location>
</feature>
<evidence type="ECO:0000256" key="8">
    <source>
        <dbReference type="SAM" id="Phobius"/>
    </source>
</evidence>
<keyword evidence="5 8" id="KW-0812">Transmembrane</keyword>
<comment type="similarity">
    <text evidence="2">Belongs to the binding-protein-dependent transport system permease family. FecCD subfamily.</text>
</comment>
<keyword evidence="7 8" id="KW-0472">Membrane</keyword>
<dbReference type="GO" id="GO:0005886">
    <property type="term" value="C:plasma membrane"/>
    <property type="evidence" value="ECO:0007669"/>
    <property type="project" value="UniProtKB-SubCell"/>
</dbReference>
<keyword evidence="6 8" id="KW-1133">Transmembrane helix</keyword>
<keyword evidence="3" id="KW-0813">Transport</keyword>
<feature type="transmembrane region" description="Helical" evidence="8">
    <location>
        <begin position="239"/>
        <end position="266"/>
    </location>
</feature>
<evidence type="ECO:0000313" key="9">
    <source>
        <dbReference type="EMBL" id="KKB41141.1"/>
    </source>
</evidence>
<proteinExistence type="inferred from homology"/>
<reference evidence="9" key="1">
    <citation type="submission" date="2015-02" db="EMBL/GenBank/DDBJ databases">
        <title>Genome Assembly of Bacillaceae bacterium MTCC 8252.</title>
        <authorList>
            <person name="Verma A."/>
            <person name="Khatri I."/>
            <person name="Mual P."/>
            <person name="Subramanian S."/>
            <person name="Krishnamurthi S."/>
        </authorList>
    </citation>
    <scope>NUCLEOTIDE SEQUENCE [LARGE SCALE GENOMIC DNA]</scope>
    <source>
        <strain evidence="9">MTCC 8252</strain>
    </source>
</reference>
<evidence type="ECO:0000256" key="5">
    <source>
        <dbReference type="ARBA" id="ARBA00022692"/>
    </source>
</evidence>
<keyword evidence="10" id="KW-1185">Reference proteome</keyword>
<feature type="transmembrane region" description="Helical" evidence="8">
    <location>
        <begin position="12"/>
        <end position="32"/>
    </location>
</feature>
<dbReference type="PANTHER" id="PTHR30472:SF65">
    <property type="entry name" value="SIDEROPHORE TRANSPORT SYSTEM PERMEASE PROTEIN YFIZ-RELATED"/>
    <property type="match status" value="1"/>
</dbReference>
<dbReference type="InterPro" id="IPR000522">
    <property type="entry name" value="ABC_transptr_permease_BtuC"/>
</dbReference>
<dbReference type="EMBL" id="JWIR02000024">
    <property type="protein sequence ID" value="KKB41141.1"/>
    <property type="molecule type" value="Genomic_DNA"/>
</dbReference>
<dbReference type="InterPro" id="IPR037294">
    <property type="entry name" value="ABC_BtuC-like"/>
</dbReference>
<protein>
    <submittedName>
        <fullName evidence="9">ABC-type Fe3+-siderophore transport system, permease component</fullName>
    </submittedName>
</protein>
<dbReference type="OrthoDB" id="9811721at2"/>
<evidence type="ECO:0000313" key="10">
    <source>
        <dbReference type="Proteomes" id="UP000031563"/>
    </source>
</evidence>
<evidence type="ECO:0000256" key="1">
    <source>
        <dbReference type="ARBA" id="ARBA00004651"/>
    </source>
</evidence>
<dbReference type="STRING" id="1221996.QY95_00848"/>
<sequence>MLLRHTGGKLIGLLIGMCGLLLCIGLSIVMGYTNTSIETAIQAFQHFDGSNEHIIIQDVRLPRALIAAAVGSSLAIAGALMQALMKNPLASPDIIGINAGASFFIVVAMMMFSVNSLQAFTWIAFTGAASAAIIVYFFSGVGGSGLTPLKLTLAGAAIAALFSSLTQGLLVMDESALDQALFWLAGSVEGRKLEILLSVLPYLAAATVLALLLAPKINLLTMGEDVAKGLGQRTGTVKLLIAVSFVLLAGGSVAVAGPIGFLGIIVPHMVRSLVGNDYRWVLPYCGVLGGILLLVADIGARYVIMPEEVPVGVMTAFVGTPFFIYIARKGGHTS</sequence>
<dbReference type="PANTHER" id="PTHR30472">
    <property type="entry name" value="FERRIC ENTEROBACTIN TRANSPORT SYSTEM PERMEASE PROTEIN"/>
    <property type="match status" value="1"/>
</dbReference>
<organism evidence="9 10">
    <name type="scientific">Bacillus thermotolerans</name>
    <name type="common">Quasibacillus thermotolerans</name>
    <dbReference type="NCBI Taxonomy" id="1221996"/>
    <lineage>
        <taxon>Bacteria</taxon>
        <taxon>Bacillati</taxon>
        <taxon>Bacillota</taxon>
        <taxon>Bacilli</taxon>
        <taxon>Bacillales</taxon>
        <taxon>Bacillaceae</taxon>
        <taxon>Bacillus</taxon>
    </lineage>
</organism>
<feature type="transmembrane region" description="Helical" evidence="8">
    <location>
        <begin position="278"/>
        <end position="303"/>
    </location>
</feature>
<dbReference type="SUPFAM" id="SSF81345">
    <property type="entry name" value="ABC transporter involved in vitamin B12 uptake, BtuC"/>
    <property type="match status" value="1"/>
</dbReference>
<dbReference type="RefSeq" id="WP_040047547.1">
    <property type="nucleotide sequence ID" value="NZ_JWIR02000024.1"/>
</dbReference>
<dbReference type="Proteomes" id="UP000031563">
    <property type="component" value="Unassembled WGS sequence"/>
</dbReference>
<dbReference type="CDD" id="cd06550">
    <property type="entry name" value="TM_ABC_iron-siderophores_like"/>
    <property type="match status" value="1"/>
</dbReference>
<dbReference type="Gene3D" id="1.10.3470.10">
    <property type="entry name" value="ABC transporter involved in vitamin B12 uptake, BtuC"/>
    <property type="match status" value="1"/>
</dbReference>
<evidence type="ECO:0000256" key="4">
    <source>
        <dbReference type="ARBA" id="ARBA00022475"/>
    </source>
</evidence>
<evidence type="ECO:0000256" key="3">
    <source>
        <dbReference type="ARBA" id="ARBA00022448"/>
    </source>
</evidence>
<evidence type="ECO:0000256" key="7">
    <source>
        <dbReference type="ARBA" id="ARBA00023136"/>
    </source>
</evidence>
<dbReference type="Pfam" id="PF01032">
    <property type="entry name" value="FecCD"/>
    <property type="match status" value="1"/>
</dbReference>
<gene>
    <name evidence="9" type="ORF">QY95_00848</name>
</gene>
<dbReference type="FunFam" id="1.10.3470.10:FF:000001">
    <property type="entry name" value="Vitamin B12 ABC transporter permease BtuC"/>
    <property type="match status" value="1"/>
</dbReference>
<feature type="transmembrane region" description="Helical" evidence="8">
    <location>
        <begin position="119"/>
        <end position="139"/>
    </location>
</feature>
<keyword evidence="4" id="KW-1003">Cell membrane</keyword>
<comment type="caution">
    <text evidence="9">The sequence shown here is derived from an EMBL/GenBank/DDBJ whole genome shotgun (WGS) entry which is preliminary data.</text>
</comment>
<feature type="transmembrane region" description="Helical" evidence="8">
    <location>
        <begin position="193"/>
        <end position="214"/>
    </location>
</feature>
<feature type="transmembrane region" description="Helical" evidence="8">
    <location>
        <begin position="64"/>
        <end position="82"/>
    </location>
</feature>
<dbReference type="GO" id="GO:0033214">
    <property type="term" value="P:siderophore-iron import into cell"/>
    <property type="evidence" value="ECO:0007669"/>
    <property type="project" value="TreeGrafter"/>
</dbReference>
<dbReference type="AlphaFoldDB" id="A0A0F5I6J5"/>
<evidence type="ECO:0000256" key="2">
    <source>
        <dbReference type="ARBA" id="ARBA00007935"/>
    </source>
</evidence>
<comment type="subcellular location">
    <subcellularLocation>
        <location evidence="1">Cell membrane</location>
        <topology evidence="1">Multi-pass membrane protein</topology>
    </subcellularLocation>
</comment>
<feature type="transmembrane region" description="Helical" evidence="8">
    <location>
        <begin position="309"/>
        <end position="327"/>
    </location>
</feature>